<proteinExistence type="inferred from homology"/>
<keyword evidence="11" id="KW-1185">Reference proteome</keyword>
<keyword evidence="3" id="KW-0813">Transport</keyword>
<feature type="transmembrane region" description="Helical" evidence="9">
    <location>
        <begin position="710"/>
        <end position="731"/>
    </location>
</feature>
<dbReference type="Proteomes" id="UP000813824">
    <property type="component" value="Unassembled WGS sequence"/>
</dbReference>
<protein>
    <submittedName>
        <fullName evidence="10">OPT oligopeptide transporter</fullName>
    </submittedName>
</protein>
<feature type="transmembrane region" description="Helical" evidence="9">
    <location>
        <begin position="403"/>
        <end position="424"/>
    </location>
</feature>
<feature type="transmembrane region" description="Helical" evidence="9">
    <location>
        <begin position="221"/>
        <end position="244"/>
    </location>
</feature>
<evidence type="ECO:0000256" key="4">
    <source>
        <dbReference type="ARBA" id="ARBA00022692"/>
    </source>
</evidence>
<comment type="similarity">
    <text evidence="2">Belongs to the oligopeptide OPT transporter family.</text>
</comment>
<dbReference type="AlphaFoldDB" id="A0A8K0UR38"/>
<evidence type="ECO:0000256" key="6">
    <source>
        <dbReference type="ARBA" id="ARBA00022927"/>
    </source>
</evidence>
<dbReference type="OrthoDB" id="9986677at2759"/>
<organism evidence="10 11">
    <name type="scientific">Cristinia sonorae</name>
    <dbReference type="NCBI Taxonomy" id="1940300"/>
    <lineage>
        <taxon>Eukaryota</taxon>
        <taxon>Fungi</taxon>
        <taxon>Dikarya</taxon>
        <taxon>Basidiomycota</taxon>
        <taxon>Agaricomycotina</taxon>
        <taxon>Agaricomycetes</taxon>
        <taxon>Agaricomycetidae</taxon>
        <taxon>Agaricales</taxon>
        <taxon>Pleurotineae</taxon>
        <taxon>Stephanosporaceae</taxon>
        <taxon>Cristinia</taxon>
    </lineage>
</organism>
<keyword evidence="4 9" id="KW-0812">Transmembrane</keyword>
<feature type="transmembrane region" description="Helical" evidence="9">
    <location>
        <begin position="90"/>
        <end position="109"/>
    </location>
</feature>
<feature type="transmembrane region" description="Helical" evidence="9">
    <location>
        <begin position="456"/>
        <end position="476"/>
    </location>
</feature>
<comment type="subcellular location">
    <subcellularLocation>
        <location evidence="1">Membrane</location>
        <topology evidence="1">Multi-pass membrane protein</topology>
    </subcellularLocation>
</comment>
<evidence type="ECO:0000313" key="11">
    <source>
        <dbReference type="Proteomes" id="UP000813824"/>
    </source>
</evidence>
<dbReference type="InterPro" id="IPR004813">
    <property type="entry name" value="OPT"/>
</dbReference>
<dbReference type="Pfam" id="PF03169">
    <property type="entry name" value="OPT"/>
    <property type="match status" value="1"/>
</dbReference>
<reference evidence="10" key="1">
    <citation type="journal article" date="2021" name="New Phytol.">
        <title>Evolutionary innovations through gain and loss of genes in the ectomycorrhizal Boletales.</title>
        <authorList>
            <person name="Wu G."/>
            <person name="Miyauchi S."/>
            <person name="Morin E."/>
            <person name="Kuo A."/>
            <person name="Drula E."/>
            <person name="Varga T."/>
            <person name="Kohler A."/>
            <person name="Feng B."/>
            <person name="Cao Y."/>
            <person name="Lipzen A."/>
            <person name="Daum C."/>
            <person name="Hundley H."/>
            <person name="Pangilinan J."/>
            <person name="Johnson J."/>
            <person name="Barry K."/>
            <person name="LaButti K."/>
            <person name="Ng V."/>
            <person name="Ahrendt S."/>
            <person name="Min B."/>
            <person name="Choi I.G."/>
            <person name="Park H."/>
            <person name="Plett J.M."/>
            <person name="Magnuson J."/>
            <person name="Spatafora J.W."/>
            <person name="Nagy L.G."/>
            <person name="Henrissat B."/>
            <person name="Grigoriev I.V."/>
            <person name="Yang Z.L."/>
            <person name="Xu J."/>
            <person name="Martin F.M."/>
        </authorList>
    </citation>
    <scope>NUCLEOTIDE SEQUENCE</scope>
    <source>
        <strain evidence="10">KKN 215</strain>
    </source>
</reference>
<dbReference type="NCBIfam" id="TIGR00728">
    <property type="entry name" value="OPT_sfam"/>
    <property type="match status" value="1"/>
</dbReference>
<feature type="transmembrane region" description="Helical" evidence="9">
    <location>
        <begin position="632"/>
        <end position="653"/>
    </location>
</feature>
<accession>A0A8K0UR38</accession>
<dbReference type="EMBL" id="JAEVFJ010000012">
    <property type="protein sequence ID" value="KAH8101387.1"/>
    <property type="molecule type" value="Genomic_DNA"/>
</dbReference>
<gene>
    <name evidence="10" type="ORF">BXZ70DRAFT_1018477</name>
</gene>
<dbReference type="GO" id="GO:0035673">
    <property type="term" value="F:oligopeptide transmembrane transporter activity"/>
    <property type="evidence" value="ECO:0007669"/>
    <property type="project" value="InterPro"/>
</dbReference>
<dbReference type="GO" id="GO:0015031">
    <property type="term" value="P:protein transport"/>
    <property type="evidence" value="ECO:0007669"/>
    <property type="project" value="UniProtKB-KW"/>
</dbReference>
<evidence type="ECO:0000256" key="3">
    <source>
        <dbReference type="ARBA" id="ARBA00022448"/>
    </source>
</evidence>
<feature type="transmembrane region" description="Helical" evidence="9">
    <location>
        <begin position="673"/>
        <end position="698"/>
    </location>
</feature>
<evidence type="ECO:0000256" key="8">
    <source>
        <dbReference type="ARBA" id="ARBA00023136"/>
    </source>
</evidence>
<dbReference type="NCBIfam" id="TIGR00727">
    <property type="entry name" value="ISP4_OPT"/>
    <property type="match status" value="1"/>
</dbReference>
<evidence type="ECO:0000256" key="1">
    <source>
        <dbReference type="ARBA" id="ARBA00004141"/>
    </source>
</evidence>
<dbReference type="PANTHER" id="PTHR22601">
    <property type="entry name" value="ISP4 LIKE PROTEIN"/>
    <property type="match status" value="1"/>
</dbReference>
<comment type="caution">
    <text evidence="10">The sequence shown here is derived from an EMBL/GenBank/DDBJ whole genome shotgun (WGS) entry which is preliminary data.</text>
</comment>
<evidence type="ECO:0000256" key="7">
    <source>
        <dbReference type="ARBA" id="ARBA00022989"/>
    </source>
</evidence>
<name>A0A8K0UR38_9AGAR</name>
<keyword evidence="8 9" id="KW-0472">Membrane</keyword>
<dbReference type="InterPro" id="IPR004648">
    <property type="entry name" value="Oligpept_transpt"/>
</dbReference>
<evidence type="ECO:0000313" key="10">
    <source>
        <dbReference type="EMBL" id="KAH8101387.1"/>
    </source>
</evidence>
<feature type="transmembrane region" description="Helical" evidence="9">
    <location>
        <begin position="482"/>
        <end position="503"/>
    </location>
</feature>
<sequence length="776" mass="87769">MARVSQDSKAEKGLPVHTFIMETTVDKWETTESSSSAHYLDGDNDSYYSYDDPNFDYDADILEDESPYPEVRSAVANTDDPEMPSGTLRAWLLGMLCAIIIPGLNQFFFFRYPSVTIGSLVAQLLSFPLGRLLARISPCVTIRGVPLNPGPFTIKEHVVVTIMANVGATSAYATDIVAVQGLHYGRVYNFGYQWMVVMSTQLIGFSIGGIAKRFLVSPPSMIWPVNLVYCALFNTLHSQVYAGIGNHGGPSRERFFFYAFLASTVYYFIPGYLFTGLSIFTWVCWIKPDNIIVNQLFGYQSGLGMSLITFDWSQIAYIGSPLATPWWAQANVAVGFVAFFWILTPILYYTNTFYAQYMPLLSRSAFDNTGHIYDVNRILTADYTFDLEAYKAYSPLFLSTTFAVSYALSFASITATLVHVFLYYRKQIVIQARRSLGEQPDIHARLMAHYPQVPDWWYLCIFLSMFTFGVIAIELNDTEMPVWAFALALAVAFFYTIPIGIIQAVTNQQVGLNVITELVIGYLLPGKPLAMMLFKVWGYVTMAQALMFTSDFKLGHYMKIPPRTMFWCQVIATIIAGTTQLGVQSWMFSTIDNICHHDQPQHFYCPNTEVFFTASIVWGVVGPGLQFSPGKIYSYLMFGFLFGAFVPIVPWIMTKKYPNGFFRYVNVPVMLNGTAYIPPASAVNYVPWTIVGFIFQYVIRKRHFSWWSKYNYVLSAALDCGTAIGTLLVYFCLQFPENNTIGADTIQKWWGNTVYTRTADWNNTPLRRVPQGEHFG</sequence>
<keyword evidence="5" id="KW-0571">Peptide transport</keyword>
<feature type="transmembrane region" description="Helical" evidence="9">
    <location>
        <begin position="330"/>
        <end position="350"/>
    </location>
</feature>
<feature type="transmembrane region" description="Helical" evidence="9">
    <location>
        <begin position="566"/>
        <end position="588"/>
    </location>
</feature>
<feature type="transmembrane region" description="Helical" evidence="9">
    <location>
        <begin position="608"/>
        <end position="625"/>
    </location>
</feature>
<keyword evidence="7 9" id="KW-1133">Transmembrane helix</keyword>
<dbReference type="GO" id="GO:0016020">
    <property type="term" value="C:membrane"/>
    <property type="evidence" value="ECO:0007669"/>
    <property type="project" value="UniProtKB-SubCell"/>
</dbReference>
<feature type="non-terminal residue" evidence="10">
    <location>
        <position position="776"/>
    </location>
</feature>
<evidence type="ECO:0000256" key="5">
    <source>
        <dbReference type="ARBA" id="ARBA00022856"/>
    </source>
</evidence>
<evidence type="ECO:0000256" key="9">
    <source>
        <dbReference type="SAM" id="Phobius"/>
    </source>
</evidence>
<keyword evidence="6" id="KW-0653">Protein transport</keyword>
<feature type="transmembrane region" description="Helical" evidence="9">
    <location>
        <begin position="194"/>
        <end position="215"/>
    </location>
</feature>
<feature type="transmembrane region" description="Helical" evidence="9">
    <location>
        <begin position="256"/>
        <end position="285"/>
    </location>
</feature>
<evidence type="ECO:0000256" key="2">
    <source>
        <dbReference type="ARBA" id="ARBA00008807"/>
    </source>
</evidence>